<comment type="similarity">
    <text evidence="3">Belongs to the octanoyltransferase LipL family.</text>
</comment>
<evidence type="ECO:0000259" key="4">
    <source>
        <dbReference type="PROSITE" id="PS51733"/>
    </source>
</evidence>
<reference evidence="5 6" key="1">
    <citation type="submission" date="2021-06" db="EMBL/GenBank/DDBJ databases">
        <title>Bacillus sp. RD4P76, an endophyte from a halophyte.</title>
        <authorList>
            <person name="Sun J.-Q."/>
        </authorList>
    </citation>
    <scope>NUCLEOTIDE SEQUENCE [LARGE SCALE GENOMIC DNA]</scope>
    <source>
        <strain evidence="5 6">CGMCC 1.15917</strain>
    </source>
</reference>
<dbReference type="PROSITE" id="PS51733">
    <property type="entry name" value="BPL_LPL_CATALYTIC"/>
    <property type="match status" value="1"/>
</dbReference>
<dbReference type="PANTHER" id="PTHR43679:SF2">
    <property type="entry name" value="OCTANOYL-[GCVH]:PROTEIN N-OCTANOYLTRANSFERASE"/>
    <property type="match status" value="1"/>
</dbReference>
<dbReference type="PANTHER" id="PTHR43679">
    <property type="entry name" value="OCTANOYLTRANSFERASE LIPM-RELATED"/>
    <property type="match status" value="1"/>
</dbReference>
<dbReference type="GO" id="GO:0016874">
    <property type="term" value="F:ligase activity"/>
    <property type="evidence" value="ECO:0007669"/>
    <property type="project" value="UniProtKB-KW"/>
</dbReference>
<dbReference type="InterPro" id="IPR024897">
    <property type="entry name" value="LipL"/>
</dbReference>
<evidence type="ECO:0000256" key="2">
    <source>
        <dbReference type="ARBA" id="ARBA00023315"/>
    </source>
</evidence>
<keyword evidence="2 3" id="KW-0012">Acyltransferase</keyword>
<proteinExistence type="inferred from homology"/>
<protein>
    <recommendedName>
        <fullName evidence="3">Octanoyl-[GcvH]:protein N-octanoyltransferase</fullName>
        <ecNumber evidence="3">2.3.1.204</ecNumber>
    </recommendedName>
    <alternativeName>
        <fullName evidence="3">Octanoyl-[GcvH]:E2 amidotransferase</fullName>
    </alternativeName>
</protein>
<comment type="pathway">
    <text evidence="3">Protein modification; protein lipoylation via endogenous pathway; protein N(6)-(lipoyl)lysine from octanoyl-[acyl-carrier-protein].</text>
</comment>
<keyword evidence="6" id="KW-1185">Reference proteome</keyword>
<evidence type="ECO:0000256" key="3">
    <source>
        <dbReference type="HAMAP-Rule" id="MF_02119"/>
    </source>
</evidence>
<feature type="domain" description="BPL/LPL catalytic" evidence="4">
    <location>
        <begin position="46"/>
        <end position="234"/>
    </location>
</feature>
<feature type="site" description="Lowers pKa of active site Cys" evidence="3">
    <location>
        <position position="166"/>
    </location>
</feature>
<organism evidence="5 6">
    <name type="scientific">Evansella tamaricis</name>
    <dbReference type="NCBI Taxonomy" id="2069301"/>
    <lineage>
        <taxon>Bacteria</taxon>
        <taxon>Bacillati</taxon>
        <taxon>Bacillota</taxon>
        <taxon>Bacilli</taxon>
        <taxon>Bacillales</taxon>
        <taxon>Bacillaceae</taxon>
        <taxon>Evansella</taxon>
    </lineage>
</organism>
<dbReference type="EC" id="2.3.1.204" evidence="3"/>
<dbReference type="Proteomes" id="UP000784880">
    <property type="component" value="Unassembled WGS sequence"/>
</dbReference>
<gene>
    <name evidence="3" type="primary">lipL</name>
    <name evidence="5" type="ORF">KS419_24360</name>
</gene>
<comment type="function">
    <text evidence="3">Catalyzes the amidotransfer (transamidation) of the octanoyl moiety from octanoyl-GcvH to the lipoyl domain of the E2 subunit of lipoate-dependent enzymes.</text>
</comment>
<accession>A0ABS6JMJ2</accession>
<evidence type="ECO:0000313" key="6">
    <source>
        <dbReference type="Proteomes" id="UP000784880"/>
    </source>
</evidence>
<dbReference type="CDD" id="cd16443">
    <property type="entry name" value="LplA"/>
    <property type="match status" value="1"/>
</dbReference>
<dbReference type="InterPro" id="IPR004143">
    <property type="entry name" value="BPL_LPL_catalytic"/>
</dbReference>
<dbReference type="InterPro" id="IPR050664">
    <property type="entry name" value="Octanoyltrans_LipM/LipL"/>
</dbReference>
<evidence type="ECO:0000256" key="1">
    <source>
        <dbReference type="ARBA" id="ARBA00022679"/>
    </source>
</evidence>
<feature type="active site" description="Acyl-thioester intermediate" evidence="3">
    <location>
        <position position="154"/>
    </location>
</feature>
<dbReference type="HAMAP" id="MF_02119">
    <property type="entry name" value="LipL"/>
    <property type="match status" value="1"/>
</dbReference>
<dbReference type="RefSeq" id="WP_217069707.1">
    <property type="nucleotide sequence ID" value="NZ_JAHQCS010000187.1"/>
</dbReference>
<name>A0ABS6JMJ2_9BACI</name>
<sequence>MNVKHHSLPLFRKNWYILDHSILGLGMNPIQSFAFDDTLCRRVSTQPDWGIARTWVHDKTVVLGIQDQRLPHVEDGIQFLRNAGYTVMVRNSGGLAVVLDEEILNISIILRDNKQLSIDSGYGHMVSMVRNILEAFDSDLSANIIDGEIKESYCPGRYDLSLFGKKFAGVSQRRLRGGVAVQIYLAVNGSGSNRAALVQQFYEHAVKGMPTKFEYPKIAPEKMASLEELGFKNISVKGIVHQLMITLHSLSETFDHYEWRNEDWNWYEANLERMKNRNLEI</sequence>
<comment type="catalytic activity">
    <reaction evidence="3">
        <text>N(6)-octanoyl-L-lysyl-[glycine-cleavage complex H protein] + L-lysyl-[lipoyl-carrier protein] = N(6)-octanoyl-L-lysyl-[lipoyl-carrier protein] + L-lysyl-[glycine-cleavage complex H protein]</text>
        <dbReference type="Rhea" id="RHEA:20213"/>
        <dbReference type="Rhea" id="RHEA-COMP:10500"/>
        <dbReference type="Rhea" id="RHEA-COMP:10501"/>
        <dbReference type="Rhea" id="RHEA-COMP:10503"/>
        <dbReference type="Rhea" id="RHEA-COMP:10504"/>
        <dbReference type="ChEBI" id="CHEBI:29969"/>
        <dbReference type="ChEBI" id="CHEBI:78809"/>
        <dbReference type="EC" id="2.3.1.204"/>
    </reaction>
</comment>
<comment type="miscellaneous">
    <text evidence="3">The reaction proceeds via a thioester-linked acyl-enzyme intermediate.</text>
</comment>
<dbReference type="EMBL" id="JAHQCS010000187">
    <property type="protein sequence ID" value="MBU9714882.1"/>
    <property type="molecule type" value="Genomic_DNA"/>
</dbReference>
<keyword evidence="1 3" id="KW-0808">Transferase</keyword>
<dbReference type="Pfam" id="PF21948">
    <property type="entry name" value="LplA-B_cat"/>
    <property type="match status" value="1"/>
</dbReference>
<comment type="caution">
    <text evidence="5">The sequence shown here is derived from an EMBL/GenBank/DDBJ whole genome shotgun (WGS) entry which is preliminary data.</text>
</comment>
<evidence type="ECO:0000313" key="5">
    <source>
        <dbReference type="EMBL" id="MBU9714882.1"/>
    </source>
</evidence>
<keyword evidence="5" id="KW-0436">Ligase</keyword>